<accession>A0A126T914</accession>
<keyword evidence="3" id="KW-1185">Reference proteome</keyword>
<protein>
    <submittedName>
        <fullName evidence="2">Uncharacterized protein</fullName>
    </submittedName>
</protein>
<sequence length="91" mass="10151">MCALSAESLFRTLVMANSVMANIQEINMNKVAKQDSAETHKGQVVDITGNSRNDDMAMEPEDDLRMTAGKDRVGFVAVRRNAKKSDKNDRY</sequence>
<name>A0A126T914_9GAMM</name>
<feature type="compositionally biased region" description="Basic and acidic residues" evidence="1">
    <location>
        <begin position="33"/>
        <end position="43"/>
    </location>
</feature>
<evidence type="ECO:0000256" key="1">
    <source>
        <dbReference type="SAM" id="MobiDB-lite"/>
    </source>
</evidence>
<organism evidence="2 3">
    <name type="scientific">Methylomonas denitrificans</name>
    <dbReference type="NCBI Taxonomy" id="1538553"/>
    <lineage>
        <taxon>Bacteria</taxon>
        <taxon>Pseudomonadati</taxon>
        <taxon>Pseudomonadota</taxon>
        <taxon>Gammaproteobacteria</taxon>
        <taxon>Methylococcales</taxon>
        <taxon>Methylococcaceae</taxon>
        <taxon>Methylomonas</taxon>
    </lineage>
</organism>
<dbReference type="AlphaFoldDB" id="A0A126T914"/>
<gene>
    <name evidence="2" type="ORF">JT25_019150</name>
</gene>
<evidence type="ECO:0000313" key="2">
    <source>
        <dbReference type="EMBL" id="AMK78583.1"/>
    </source>
</evidence>
<evidence type="ECO:0000313" key="3">
    <source>
        <dbReference type="Proteomes" id="UP000030512"/>
    </source>
</evidence>
<dbReference type="EMBL" id="CP014476">
    <property type="protein sequence ID" value="AMK78583.1"/>
    <property type="molecule type" value="Genomic_DNA"/>
</dbReference>
<dbReference type="Proteomes" id="UP000030512">
    <property type="component" value="Chromosome"/>
</dbReference>
<proteinExistence type="predicted"/>
<feature type="region of interest" description="Disordered" evidence="1">
    <location>
        <begin position="33"/>
        <end position="58"/>
    </location>
</feature>
<dbReference type="KEGG" id="mdn:JT25_019150"/>
<reference evidence="2 3" key="1">
    <citation type="journal article" date="2015" name="Environ. Microbiol.">
        <title>Methane oxidation coupled to nitrate reduction under hypoxia by the Gammaproteobacterium Methylomonas denitrificans, sp. nov. type strain FJG1.</title>
        <authorList>
            <person name="Kits K.D."/>
            <person name="Klotz M.G."/>
            <person name="Stein L.Y."/>
        </authorList>
    </citation>
    <scope>NUCLEOTIDE SEQUENCE [LARGE SCALE GENOMIC DNA]</scope>
    <source>
        <strain evidence="2 3">FJG1</strain>
    </source>
</reference>